<dbReference type="RefSeq" id="WP_069204282.1">
    <property type="nucleotide sequence ID" value="NZ_CP014168.1"/>
</dbReference>
<sequence length="631" mass="66178">MRLYLAAALLASAATPALAAPVRSYADLALSPRGDRIASIDSVGAPHGVITVRAANGQVVRTLDPCATCTYSDVTFAPDGRLAWLARDKKAGIVTLGVEDGKATRTVATIAGVAETPRFSPDGTRIALLVTIGAAKEIGANQAGVRQVGEIGETSDEQRIAVFDLSGAPVAAAAVKPLSPAGRYVYEYDWTPDGTGFVVTSALGNGDNNWWVATLDRIDATTGAVRTIAKPTTQINVPRVSPDGREVAYIGGLMSDFGSVGGDVWSVPLAGGTPRNLTANAKFTATSIAWTRAGVQGTALRGGDLGLLSVGARAALGWHRPASFGAGDGHVAYSADGSRVAMVVQDFTHAPAIYAGPVAAPVPITHDNDSAPALAAARSITWKNDGFDVQGWLLAPLGADPARKAPMVTIVHGGPAAANVPSYLTPDSTSGTLLAAGYYIFLPNPRGSYGQGEAFTAANKRDFGGGDLRDILTGIDAAEKAAPINDARLGLTGGSYGGFMSMWANTQTNRFKAIVAGAGLSNWVSYYGTNGIDQWMLPFFGKTLYDDYKAYEAASAIYFIKAAKTPTFIWAGERDIEVPPTQSTEYWHALKDLGVPTSLVIYPDEGHGVRLPTHMKDLRARTVAWFDKYLK</sequence>
<dbReference type="SUPFAM" id="SSF82171">
    <property type="entry name" value="DPP6 N-terminal domain-like"/>
    <property type="match status" value="1"/>
</dbReference>
<evidence type="ECO:0000256" key="1">
    <source>
        <dbReference type="ARBA" id="ARBA00022801"/>
    </source>
</evidence>
<dbReference type="KEGG" id="span:AWL63_06765"/>
<dbReference type="PANTHER" id="PTHR42776:SF27">
    <property type="entry name" value="DIPEPTIDYL PEPTIDASE FAMILY MEMBER 6"/>
    <property type="match status" value="1"/>
</dbReference>
<dbReference type="Proteomes" id="UP000094256">
    <property type="component" value="Chromosome"/>
</dbReference>
<evidence type="ECO:0000313" key="4">
    <source>
        <dbReference type="EMBL" id="AOH83714.1"/>
    </source>
</evidence>
<keyword evidence="5" id="KW-1185">Reference proteome</keyword>
<accession>A0A1B3Z8H0</accession>
<name>A0A1B3Z8H0_9SPHN</name>
<dbReference type="SUPFAM" id="SSF53474">
    <property type="entry name" value="alpha/beta-Hydrolases"/>
    <property type="match status" value="1"/>
</dbReference>
<dbReference type="Pfam" id="PF00326">
    <property type="entry name" value="Peptidase_S9"/>
    <property type="match status" value="1"/>
</dbReference>
<dbReference type="OrthoDB" id="9812921at2"/>
<dbReference type="InterPro" id="IPR001375">
    <property type="entry name" value="Peptidase_S9_cat"/>
</dbReference>
<feature type="chain" id="PRO_5008556142" evidence="2">
    <location>
        <begin position="20"/>
        <end position="631"/>
    </location>
</feature>
<evidence type="ECO:0000259" key="3">
    <source>
        <dbReference type="Pfam" id="PF00326"/>
    </source>
</evidence>
<proteinExistence type="predicted"/>
<gene>
    <name evidence="4" type="ORF">AWL63_06765</name>
</gene>
<dbReference type="InterPro" id="IPR011042">
    <property type="entry name" value="6-blade_b-propeller_TolB-like"/>
</dbReference>
<dbReference type="GO" id="GO:0006508">
    <property type="term" value="P:proteolysis"/>
    <property type="evidence" value="ECO:0007669"/>
    <property type="project" value="InterPro"/>
</dbReference>
<dbReference type="AlphaFoldDB" id="A0A1B3Z8H0"/>
<dbReference type="Gene3D" id="2.120.10.30">
    <property type="entry name" value="TolB, C-terminal domain"/>
    <property type="match status" value="2"/>
</dbReference>
<protein>
    <submittedName>
        <fullName evidence="4">Peptidase S9</fullName>
    </submittedName>
</protein>
<feature type="domain" description="Peptidase S9 prolyl oligopeptidase catalytic" evidence="3">
    <location>
        <begin position="433"/>
        <end position="631"/>
    </location>
</feature>
<dbReference type="Gene3D" id="3.40.50.1820">
    <property type="entry name" value="alpha/beta hydrolase"/>
    <property type="match status" value="1"/>
</dbReference>
<evidence type="ECO:0000256" key="2">
    <source>
        <dbReference type="SAM" id="SignalP"/>
    </source>
</evidence>
<dbReference type="PANTHER" id="PTHR42776">
    <property type="entry name" value="SERINE PEPTIDASE S9 FAMILY MEMBER"/>
    <property type="match status" value="1"/>
</dbReference>
<organism evidence="4 5">
    <name type="scientific">Sphingomonas panacis</name>
    <dbReference type="NCBI Taxonomy" id="1560345"/>
    <lineage>
        <taxon>Bacteria</taxon>
        <taxon>Pseudomonadati</taxon>
        <taxon>Pseudomonadota</taxon>
        <taxon>Alphaproteobacteria</taxon>
        <taxon>Sphingomonadales</taxon>
        <taxon>Sphingomonadaceae</taxon>
        <taxon>Sphingomonas</taxon>
    </lineage>
</organism>
<dbReference type="EMBL" id="CP014168">
    <property type="protein sequence ID" value="AOH83714.1"/>
    <property type="molecule type" value="Genomic_DNA"/>
</dbReference>
<dbReference type="InterPro" id="IPR029058">
    <property type="entry name" value="AB_hydrolase_fold"/>
</dbReference>
<dbReference type="STRING" id="1560345.AWL63_06765"/>
<dbReference type="GO" id="GO:0004252">
    <property type="term" value="F:serine-type endopeptidase activity"/>
    <property type="evidence" value="ECO:0007669"/>
    <property type="project" value="TreeGrafter"/>
</dbReference>
<evidence type="ECO:0000313" key="5">
    <source>
        <dbReference type="Proteomes" id="UP000094256"/>
    </source>
</evidence>
<reference evidence="4 5" key="1">
    <citation type="submission" date="2016-01" db="EMBL/GenBank/DDBJ databases">
        <title>Complete genome and mega plasmid sequence of Sphingomonas panacis DCY99 elicits systemic resistance in rice to Xanthomonas oryzae.</title>
        <authorList>
            <person name="Kim Y.J."/>
            <person name="Yang D.C."/>
            <person name="Sing P."/>
        </authorList>
    </citation>
    <scope>NUCLEOTIDE SEQUENCE [LARGE SCALE GENOMIC DNA]</scope>
    <source>
        <strain evidence="4 5">DCY99</strain>
    </source>
</reference>
<keyword evidence="1" id="KW-0378">Hydrolase</keyword>
<feature type="signal peptide" evidence="2">
    <location>
        <begin position="1"/>
        <end position="19"/>
    </location>
</feature>
<keyword evidence="2" id="KW-0732">Signal</keyword>